<comment type="caution">
    <text evidence="2">The sequence shown here is derived from an EMBL/GenBank/DDBJ whole genome shotgun (WGS) entry which is preliminary data.</text>
</comment>
<name>A0ABD1LI50_9FABA</name>
<protein>
    <recommendedName>
        <fullName evidence="1">Ubiquitin-like domain-containing protein</fullName>
    </recommendedName>
</protein>
<accession>A0ABD1LI50</accession>
<dbReference type="Proteomes" id="UP001603857">
    <property type="component" value="Unassembled WGS sequence"/>
</dbReference>
<evidence type="ECO:0000259" key="1">
    <source>
        <dbReference type="PROSITE" id="PS50053"/>
    </source>
</evidence>
<dbReference type="InterPro" id="IPR000626">
    <property type="entry name" value="Ubiquitin-like_dom"/>
</dbReference>
<feature type="domain" description="Ubiquitin-like" evidence="1">
    <location>
        <begin position="1"/>
        <end position="56"/>
    </location>
</feature>
<dbReference type="Pfam" id="PF00240">
    <property type="entry name" value="ubiquitin"/>
    <property type="match status" value="1"/>
</dbReference>
<keyword evidence="3" id="KW-1185">Reference proteome</keyword>
<dbReference type="InterPro" id="IPR029071">
    <property type="entry name" value="Ubiquitin-like_domsf"/>
</dbReference>
<dbReference type="EMBL" id="JBGMDY010000009">
    <property type="protein sequence ID" value="KAL2323220.1"/>
    <property type="molecule type" value="Genomic_DNA"/>
</dbReference>
<evidence type="ECO:0000313" key="3">
    <source>
        <dbReference type="Proteomes" id="UP001603857"/>
    </source>
</evidence>
<proteinExistence type="predicted"/>
<dbReference type="AlphaFoldDB" id="A0ABD1LI50"/>
<evidence type="ECO:0000313" key="2">
    <source>
        <dbReference type="EMBL" id="KAL2323220.1"/>
    </source>
</evidence>
<gene>
    <name evidence="2" type="ORF">Fmac_027599</name>
</gene>
<dbReference type="Gene3D" id="3.10.20.90">
    <property type="entry name" value="Phosphatidylinositol 3-kinase Catalytic Subunit, Chain A, domain 1"/>
    <property type="match status" value="1"/>
</dbReference>
<sequence length="138" mass="16508">MMASDTIFDLKQKIEKELDVEVYRQSLWHHNRILRDYEYIDDHDFRTWETLYLTVTPLPPHHKLHVLVKSLGSDGFVRVKETDKVSDLIIKVERYWAIPSNLITLKRYDVVMQSNLPLYAYYVNEASEIQMQVLIEPR</sequence>
<dbReference type="PROSITE" id="PS50053">
    <property type="entry name" value="UBIQUITIN_2"/>
    <property type="match status" value="1"/>
</dbReference>
<organism evidence="2 3">
    <name type="scientific">Flemingia macrophylla</name>
    <dbReference type="NCBI Taxonomy" id="520843"/>
    <lineage>
        <taxon>Eukaryota</taxon>
        <taxon>Viridiplantae</taxon>
        <taxon>Streptophyta</taxon>
        <taxon>Embryophyta</taxon>
        <taxon>Tracheophyta</taxon>
        <taxon>Spermatophyta</taxon>
        <taxon>Magnoliopsida</taxon>
        <taxon>eudicotyledons</taxon>
        <taxon>Gunneridae</taxon>
        <taxon>Pentapetalae</taxon>
        <taxon>rosids</taxon>
        <taxon>fabids</taxon>
        <taxon>Fabales</taxon>
        <taxon>Fabaceae</taxon>
        <taxon>Papilionoideae</taxon>
        <taxon>50 kb inversion clade</taxon>
        <taxon>NPAAA clade</taxon>
        <taxon>indigoferoid/millettioid clade</taxon>
        <taxon>Phaseoleae</taxon>
        <taxon>Flemingia</taxon>
    </lineage>
</organism>
<dbReference type="SUPFAM" id="SSF54236">
    <property type="entry name" value="Ubiquitin-like"/>
    <property type="match status" value="2"/>
</dbReference>
<dbReference type="CDD" id="cd17039">
    <property type="entry name" value="Ubl_ubiquitin_like"/>
    <property type="match status" value="1"/>
</dbReference>
<reference evidence="2 3" key="1">
    <citation type="submission" date="2024-08" db="EMBL/GenBank/DDBJ databases">
        <title>Insights into the chromosomal genome structure of Flemingia macrophylla.</title>
        <authorList>
            <person name="Ding Y."/>
            <person name="Zhao Y."/>
            <person name="Bi W."/>
            <person name="Wu M."/>
            <person name="Zhao G."/>
            <person name="Gong Y."/>
            <person name="Li W."/>
            <person name="Zhang P."/>
        </authorList>
    </citation>
    <scope>NUCLEOTIDE SEQUENCE [LARGE SCALE GENOMIC DNA]</scope>
    <source>
        <strain evidence="2">DYQJB</strain>
        <tissue evidence="2">Leaf</tissue>
    </source>
</reference>